<dbReference type="SUPFAM" id="SSF54373">
    <property type="entry name" value="FAD-linked reductases, C-terminal domain"/>
    <property type="match status" value="1"/>
</dbReference>
<keyword evidence="8" id="KW-0496">Mitochondrion</keyword>
<protein>
    <recommendedName>
        <fullName evidence="11 13">Protoporphyrinogen oxidase</fullName>
        <ecNumber evidence="4 13">1.3.3.4</ecNumber>
    </recommendedName>
</protein>
<evidence type="ECO:0000256" key="2">
    <source>
        <dbReference type="ARBA" id="ARBA00005073"/>
    </source>
</evidence>
<reference evidence="16 17" key="1">
    <citation type="submission" date="2018-06" db="EMBL/GenBank/DDBJ databases">
        <title>Whole genome sequencing of Candida tropicalis (genome annotated by CSBL at Korea University).</title>
        <authorList>
            <person name="Ahn J."/>
        </authorList>
    </citation>
    <scope>NUCLEOTIDE SEQUENCE [LARGE SCALE GENOMIC DNA]</scope>
    <source>
        <strain evidence="16 17">ATCC 20962</strain>
    </source>
</reference>
<keyword evidence="6 13" id="KW-0274">FAD</keyword>
<dbReference type="EMBL" id="QLNQ01000024">
    <property type="protein sequence ID" value="RCK63647.1"/>
    <property type="molecule type" value="Genomic_DNA"/>
</dbReference>
<dbReference type="SUPFAM" id="SSF51905">
    <property type="entry name" value="FAD/NAD(P)-binding domain"/>
    <property type="match status" value="1"/>
</dbReference>
<dbReference type="AlphaFoldDB" id="A0A367YCW3"/>
<evidence type="ECO:0000256" key="8">
    <source>
        <dbReference type="ARBA" id="ARBA00023128"/>
    </source>
</evidence>
<dbReference type="GO" id="GO:0006782">
    <property type="term" value="P:protoporphyrinogen IX biosynthetic process"/>
    <property type="evidence" value="ECO:0007669"/>
    <property type="project" value="UniProtKB-UniRule"/>
</dbReference>
<evidence type="ECO:0000256" key="13">
    <source>
        <dbReference type="RuleBase" id="RU367069"/>
    </source>
</evidence>
<dbReference type="GO" id="GO:0004729">
    <property type="term" value="F:oxygen-dependent protoporphyrinogen oxidase activity"/>
    <property type="evidence" value="ECO:0007669"/>
    <property type="project" value="UniProtKB-UniRule"/>
</dbReference>
<dbReference type="PANTHER" id="PTHR42923">
    <property type="entry name" value="PROTOPORPHYRINOGEN OXIDASE"/>
    <property type="match status" value="1"/>
</dbReference>
<dbReference type="PANTHER" id="PTHR42923:SF3">
    <property type="entry name" value="PROTOPORPHYRINOGEN OXIDASE"/>
    <property type="match status" value="1"/>
</dbReference>
<evidence type="ECO:0000256" key="5">
    <source>
        <dbReference type="ARBA" id="ARBA00022630"/>
    </source>
</evidence>
<keyword evidence="14" id="KW-0812">Transmembrane</keyword>
<keyword evidence="7 13" id="KW-0560">Oxidoreductase</keyword>
<evidence type="ECO:0000256" key="4">
    <source>
        <dbReference type="ARBA" id="ARBA00012867"/>
    </source>
</evidence>
<evidence type="ECO:0000256" key="1">
    <source>
        <dbReference type="ARBA" id="ARBA00002600"/>
    </source>
</evidence>
<evidence type="ECO:0000259" key="15">
    <source>
        <dbReference type="Pfam" id="PF01593"/>
    </source>
</evidence>
<dbReference type="Pfam" id="PF01593">
    <property type="entry name" value="Amino_oxidase"/>
    <property type="match status" value="1"/>
</dbReference>
<dbReference type="GO" id="GO:0005743">
    <property type="term" value="C:mitochondrial inner membrane"/>
    <property type="evidence" value="ECO:0007669"/>
    <property type="project" value="UniProtKB-SubCell"/>
</dbReference>
<organism evidence="16 17">
    <name type="scientific">Candida viswanathii</name>
    <dbReference type="NCBI Taxonomy" id="5486"/>
    <lineage>
        <taxon>Eukaryota</taxon>
        <taxon>Fungi</taxon>
        <taxon>Dikarya</taxon>
        <taxon>Ascomycota</taxon>
        <taxon>Saccharomycotina</taxon>
        <taxon>Pichiomycetes</taxon>
        <taxon>Debaryomycetaceae</taxon>
        <taxon>Candida/Lodderomyces clade</taxon>
        <taxon>Candida</taxon>
    </lineage>
</organism>
<dbReference type="Gene3D" id="3.50.50.60">
    <property type="entry name" value="FAD/NAD(P)-binding domain"/>
    <property type="match status" value="1"/>
</dbReference>
<dbReference type="OrthoDB" id="438553at2759"/>
<evidence type="ECO:0000256" key="7">
    <source>
        <dbReference type="ARBA" id="ARBA00023002"/>
    </source>
</evidence>
<evidence type="ECO:0000256" key="12">
    <source>
        <dbReference type="ARBA" id="ARBA00047554"/>
    </source>
</evidence>
<comment type="catalytic activity">
    <reaction evidence="12 13">
        <text>protoporphyrinogen IX + 3 O2 = protoporphyrin IX + 3 H2O2</text>
        <dbReference type="Rhea" id="RHEA:25576"/>
        <dbReference type="ChEBI" id="CHEBI:15379"/>
        <dbReference type="ChEBI" id="CHEBI:16240"/>
        <dbReference type="ChEBI" id="CHEBI:57306"/>
        <dbReference type="ChEBI" id="CHEBI:57307"/>
        <dbReference type="EC" id="1.3.3.4"/>
    </reaction>
</comment>
<keyword evidence="14" id="KW-0472">Membrane</keyword>
<evidence type="ECO:0000256" key="9">
    <source>
        <dbReference type="ARBA" id="ARBA00023133"/>
    </source>
</evidence>
<evidence type="ECO:0000256" key="11">
    <source>
        <dbReference type="ARBA" id="ARBA00044160"/>
    </source>
</evidence>
<evidence type="ECO:0000313" key="16">
    <source>
        <dbReference type="EMBL" id="RCK63647.1"/>
    </source>
</evidence>
<dbReference type="FunFam" id="3.50.50.60:FF:000276">
    <property type="entry name" value="Protoporphyrinogen oxidase"/>
    <property type="match status" value="1"/>
</dbReference>
<keyword evidence="17" id="KW-1185">Reference proteome</keyword>
<dbReference type="UniPathway" id="UPA00251">
    <property type="reaction ID" value="UER00324"/>
</dbReference>
<name>A0A367YCW3_9ASCO</name>
<dbReference type="InterPro" id="IPR036188">
    <property type="entry name" value="FAD/NAD-bd_sf"/>
</dbReference>
<dbReference type="NCBIfam" id="TIGR00562">
    <property type="entry name" value="proto_IX_ox"/>
    <property type="match status" value="1"/>
</dbReference>
<sequence>MTLAKLPQNAKVAVLGAGILGLTFTYFLSKYRPDIQFTIFEKQCRPGGWMLSPSLVVKDTQESIVLEKGPRTLRGVKDGTLLMIDILRQLGLQSQVEVLSKTCIANKKYILDSSREIVQVPDSIGSAVNFAKNVLFMDAKMIFGVLEEPFVKPLKDDETIEQFFKRRFGSTALTDNVMSAVIHGIYAGDVGKLSVKSVLPFLKDIEVQSGSVIKHMLKSLAKSKSKTPEEISPELQEYEELISPCAGLLELQKKLKNYPMIKLQGGMEVFPKSLATYLETNTNTKILYNSTIDSVDAITGKVNGEQFDHIRSTINSHALAKALPSTDTLVPELKSIQYASIFLTNVYTKTPSLIPKGKPGFGFLCPRYRNITQNEDALLGTIYDSDVENNVEGLFSSVKATPQEANKITIMMGGHYYSHWSIPSDGINLKIVKNVLESKLNVDLSKFNIKVIKDGEPLEVDTIKDDDLIISYNLHLHCIPQYNLGYYETKAKVDEILQHDYKLSFGGAVFGDGIGVPDCVILSFKDTLKLK</sequence>
<accession>A0A367YCW3</accession>
<dbReference type="STRING" id="5486.A0A367YCW3"/>
<evidence type="ECO:0000256" key="10">
    <source>
        <dbReference type="ARBA" id="ARBA00023244"/>
    </source>
</evidence>
<dbReference type="Proteomes" id="UP000253472">
    <property type="component" value="Unassembled WGS sequence"/>
</dbReference>
<feature type="transmembrane region" description="Helical" evidence="14">
    <location>
        <begin position="12"/>
        <end position="29"/>
    </location>
</feature>
<comment type="similarity">
    <text evidence="3 13">Belongs to the protoporphyrinogen/coproporphyrinogen oxidase family. Protoporphyrinogen oxidase subfamily.</text>
</comment>
<comment type="function">
    <text evidence="1 13">Catalyzes the 6-electron oxidation of protoporphyrinogen-IX to form protoporphyrin-IX.</text>
</comment>
<evidence type="ECO:0000256" key="6">
    <source>
        <dbReference type="ARBA" id="ARBA00022827"/>
    </source>
</evidence>
<dbReference type="InterPro" id="IPR050464">
    <property type="entry name" value="Zeta_carotene_desat/Oxidored"/>
</dbReference>
<gene>
    <name evidence="16" type="primary">HEM14_1</name>
    <name evidence="16" type="ORF">Cantr_10055</name>
</gene>
<comment type="caution">
    <text evidence="16">The sequence shown here is derived from an EMBL/GenBank/DDBJ whole genome shotgun (WGS) entry which is preliminary data.</text>
</comment>
<comment type="subcellular location">
    <subcellularLocation>
        <location evidence="13">Mitochondrion inner membrane</location>
    </subcellularLocation>
</comment>
<feature type="domain" description="Amine oxidase" evidence="15">
    <location>
        <begin position="35"/>
        <end position="352"/>
    </location>
</feature>
<comment type="pathway">
    <text evidence="2 13">Porphyrin-containing compound metabolism; protoporphyrin-IX biosynthesis; protoporphyrin-IX from protoporphyrinogen-IX: step 1/1.</text>
</comment>
<dbReference type="EC" id="1.3.3.4" evidence="4 13"/>
<keyword evidence="9 13" id="KW-0350">Heme biosynthesis</keyword>
<evidence type="ECO:0000256" key="3">
    <source>
        <dbReference type="ARBA" id="ARBA00010551"/>
    </source>
</evidence>
<evidence type="ECO:0000256" key="14">
    <source>
        <dbReference type="SAM" id="Phobius"/>
    </source>
</evidence>
<keyword evidence="5 13" id="KW-0285">Flavoprotein</keyword>
<dbReference type="InterPro" id="IPR002937">
    <property type="entry name" value="Amino_oxidase"/>
</dbReference>
<dbReference type="InterPro" id="IPR004572">
    <property type="entry name" value="Protoporphyrinogen_oxidase"/>
</dbReference>
<evidence type="ECO:0000313" key="17">
    <source>
        <dbReference type="Proteomes" id="UP000253472"/>
    </source>
</evidence>
<keyword evidence="14" id="KW-1133">Transmembrane helix</keyword>
<comment type="cofactor">
    <cofactor evidence="13">
        <name>FAD</name>
        <dbReference type="ChEBI" id="CHEBI:57692"/>
    </cofactor>
    <text evidence="13">Binds 1 FAD per subunit.</text>
</comment>
<proteinExistence type="inferred from homology"/>
<keyword evidence="10 13" id="KW-0627">Porphyrin biosynthesis</keyword>